<dbReference type="OrthoDB" id="2331100at2759"/>
<reference evidence="4 5" key="1">
    <citation type="journal article" date="2019" name="Nat. Ecol. Evol.">
        <title>Megaphylogeny resolves global patterns of mushroom evolution.</title>
        <authorList>
            <person name="Varga T."/>
            <person name="Krizsan K."/>
            <person name="Foldi C."/>
            <person name="Dima B."/>
            <person name="Sanchez-Garcia M."/>
            <person name="Sanchez-Ramirez S."/>
            <person name="Szollosi G.J."/>
            <person name="Szarkandi J.G."/>
            <person name="Papp V."/>
            <person name="Albert L."/>
            <person name="Andreopoulos W."/>
            <person name="Angelini C."/>
            <person name="Antonin V."/>
            <person name="Barry K.W."/>
            <person name="Bougher N.L."/>
            <person name="Buchanan P."/>
            <person name="Buyck B."/>
            <person name="Bense V."/>
            <person name="Catcheside P."/>
            <person name="Chovatia M."/>
            <person name="Cooper J."/>
            <person name="Damon W."/>
            <person name="Desjardin D."/>
            <person name="Finy P."/>
            <person name="Geml J."/>
            <person name="Haridas S."/>
            <person name="Hughes K."/>
            <person name="Justo A."/>
            <person name="Karasinski D."/>
            <person name="Kautmanova I."/>
            <person name="Kiss B."/>
            <person name="Kocsube S."/>
            <person name="Kotiranta H."/>
            <person name="LaButti K.M."/>
            <person name="Lechner B.E."/>
            <person name="Liimatainen K."/>
            <person name="Lipzen A."/>
            <person name="Lukacs Z."/>
            <person name="Mihaltcheva S."/>
            <person name="Morgado L.N."/>
            <person name="Niskanen T."/>
            <person name="Noordeloos M.E."/>
            <person name="Ohm R.A."/>
            <person name="Ortiz-Santana B."/>
            <person name="Ovrebo C."/>
            <person name="Racz N."/>
            <person name="Riley R."/>
            <person name="Savchenko A."/>
            <person name="Shiryaev A."/>
            <person name="Soop K."/>
            <person name="Spirin V."/>
            <person name="Szebenyi C."/>
            <person name="Tomsovsky M."/>
            <person name="Tulloss R.E."/>
            <person name="Uehling J."/>
            <person name="Grigoriev I.V."/>
            <person name="Vagvolgyi C."/>
            <person name="Papp T."/>
            <person name="Martin F.M."/>
            <person name="Miettinen O."/>
            <person name="Hibbett D.S."/>
            <person name="Nagy L.G."/>
        </authorList>
    </citation>
    <scope>NUCLEOTIDE SEQUENCE [LARGE SCALE GENOMIC DNA]</scope>
    <source>
        <strain evidence="4 5">CBS 121175</strain>
    </source>
</reference>
<feature type="region of interest" description="Disordered" evidence="1">
    <location>
        <begin position="393"/>
        <end position="431"/>
    </location>
</feature>
<evidence type="ECO:0000259" key="3">
    <source>
        <dbReference type="Pfam" id="PF02298"/>
    </source>
</evidence>
<dbReference type="AlphaFoldDB" id="A0A5C3LMF7"/>
<protein>
    <recommendedName>
        <fullName evidence="3">Phytocyanin domain-containing protein</fullName>
    </recommendedName>
</protein>
<evidence type="ECO:0000313" key="5">
    <source>
        <dbReference type="Proteomes" id="UP000307440"/>
    </source>
</evidence>
<keyword evidence="5" id="KW-1185">Reference proteome</keyword>
<feature type="signal peptide" evidence="2">
    <location>
        <begin position="1"/>
        <end position="19"/>
    </location>
</feature>
<proteinExistence type="predicted"/>
<name>A0A5C3LMF7_COPMA</name>
<dbReference type="EMBL" id="ML210147">
    <property type="protein sequence ID" value="TFK29901.1"/>
    <property type="molecule type" value="Genomic_DNA"/>
</dbReference>
<feature type="compositionally biased region" description="Low complexity" evidence="1">
    <location>
        <begin position="408"/>
        <end position="425"/>
    </location>
</feature>
<evidence type="ECO:0000256" key="1">
    <source>
        <dbReference type="SAM" id="MobiDB-lite"/>
    </source>
</evidence>
<feature type="domain" description="Phytocyanin" evidence="3">
    <location>
        <begin position="212"/>
        <end position="281"/>
    </location>
</feature>
<dbReference type="SUPFAM" id="SSF49503">
    <property type="entry name" value="Cupredoxins"/>
    <property type="match status" value="1"/>
</dbReference>
<dbReference type="InterPro" id="IPR052953">
    <property type="entry name" value="Ser-rich/MCO-related"/>
</dbReference>
<dbReference type="STRING" id="230819.A0A5C3LMF7"/>
<dbReference type="PANTHER" id="PTHR34883:SF15">
    <property type="entry name" value="EXTRACELLULAR SERINE-RICH PROTEIN"/>
    <property type="match status" value="1"/>
</dbReference>
<accession>A0A5C3LMF7</accession>
<feature type="chain" id="PRO_5023043680" description="Phytocyanin domain-containing protein" evidence="2">
    <location>
        <begin position="20"/>
        <end position="459"/>
    </location>
</feature>
<dbReference type="PANTHER" id="PTHR34883">
    <property type="entry name" value="SERINE-RICH PROTEIN, PUTATIVE-RELATED-RELATED"/>
    <property type="match status" value="1"/>
</dbReference>
<keyword evidence="2" id="KW-0732">Signal</keyword>
<dbReference type="Gene3D" id="2.60.40.420">
    <property type="entry name" value="Cupredoxins - blue copper proteins"/>
    <property type="match status" value="1"/>
</dbReference>
<evidence type="ECO:0000313" key="4">
    <source>
        <dbReference type="EMBL" id="TFK29901.1"/>
    </source>
</evidence>
<organism evidence="4 5">
    <name type="scientific">Coprinopsis marcescibilis</name>
    <name type="common">Agaric fungus</name>
    <name type="synonym">Psathyrella marcescibilis</name>
    <dbReference type="NCBI Taxonomy" id="230819"/>
    <lineage>
        <taxon>Eukaryota</taxon>
        <taxon>Fungi</taxon>
        <taxon>Dikarya</taxon>
        <taxon>Basidiomycota</taxon>
        <taxon>Agaricomycotina</taxon>
        <taxon>Agaricomycetes</taxon>
        <taxon>Agaricomycetidae</taxon>
        <taxon>Agaricales</taxon>
        <taxon>Agaricineae</taxon>
        <taxon>Psathyrellaceae</taxon>
        <taxon>Coprinopsis</taxon>
    </lineage>
</organism>
<dbReference type="Pfam" id="PF02298">
    <property type="entry name" value="Cu_bind_like"/>
    <property type="match status" value="1"/>
</dbReference>
<dbReference type="Proteomes" id="UP000307440">
    <property type="component" value="Unassembled WGS sequence"/>
</dbReference>
<dbReference type="InterPro" id="IPR003245">
    <property type="entry name" value="Phytocyanin_dom"/>
</dbReference>
<sequence length="459" mass="47527">MVQISIFAAVALFSSLAAGLPRPMPQDDSAIGIEVAVSAPDGIPLTNSVELASQSAREAGISTAAPASITLAYGRQAEVKYNVETQAHVTSSPVHVPQNTPVHKVISSPVHDAPPVHKTSSPVHLPPVHTSSPVHIPLPSHGSGGKVWQNHDQYNDCVQQCVATYGSGPGKYAPTATETETGGVKGTGATHTVIVAPSQGVFRYIPFAINATVGDTVKFVWGANNHTVTKGSALQPCNRTADAQSFASGRKDQGFVFHQVVNDTSPTYFFCGVGAHCRSGMFGIINPATNFASPTSLGRQLQSIGQNSSNVEGYSAYTAKQIKGNDAAARWGSSIDIESVPEWAREYVAENVLYTRMFLATNPEVLKDDGSIDLSSNSTVPLAIPEDIAAALNNAGSGDASPSPSPNTPAVSAPVDAPASTPAADNGTISNLRNNSGASSLASPKVLVALAAVFATLLL</sequence>
<gene>
    <name evidence="4" type="ORF">FA15DRAFT_186169</name>
</gene>
<dbReference type="InterPro" id="IPR008972">
    <property type="entry name" value="Cupredoxin"/>
</dbReference>
<evidence type="ECO:0000256" key="2">
    <source>
        <dbReference type="SAM" id="SignalP"/>
    </source>
</evidence>
<dbReference type="GO" id="GO:0009055">
    <property type="term" value="F:electron transfer activity"/>
    <property type="evidence" value="ECO:0007669"/>
    <property type="project" value="InterPro"/>
</dbReference>